<reference evidence="3" key="1">
    <citation type="journal article" date="2020" name="New Phytol.">
        <title>Comparative genomics reveals dynamic genome evolution in host specialist ectomycorrhizal fungi.</title>
        <authorList>
            <person name="Lofgren L.A."/>
            <person name="Nguyen N.H."/>
            <person name="Vilgalys R."/>
            <person name="Ruytinx J."/>
            <person name="Liao H.L."/>
            <person name="Branco S."/>
            <person name="Kuo A."/>
            <person name="LaButti K."/>
            <person name="Lipzen A."/>
            <person name="Andreopoulos W."/>
            <person name="Pangilinan J."/>
            <person name="Riley R."/>
            <person name="Hundley H."/>
            <person name="Na H."/>
            <person name="Barry K."/>
            <person name="Grigoriev I.V."/>
            <person name="Stajich J.E."/>
            <person name="Kennedy P.G."/>
        </authorList>
    </citation>
    <scope>NUCLEOTIDE SEQUENCE</scope>
    <source>
        <strain evidence="3">FC203</strain>
    </source>
</reference>
<evidence type="ECO:0000313" key="3">
    <source>
        <dbReference type="EMBL" id="KAG1896625.1"/>
    </source>
</evidence>
<protein>
    <recommendedName>
        <fullName evidence="5">Secreted protein</fullName>
    </recommendedName>
</protein>
<organism evidence="3 4">
    <name type="scientific">Suillus fuscotomentosus</name>
    <dbReference type="NCBI Taxonomy" id="1912939"/>
    <lineage>
        <taxon>Eukaryota</taxon>
        <taxon>Fungi</taxon>
        <taxon>Dikarya</taxon>
        <taxon>Basidiomycota</taxon>
        <taxon>Agaricomycotina</taxon>
        <taxon>Agaricomycetes</taxon>
        <taxon>Agaricomycetidae</taxon>
        <taxon>Boletales</taxon>
        <taxon>Suillineae</taxon>
        <taxon>Suillaceae</taxon>
        <taxon>Suillus</taxon>
    </lineage>
</organism>
<keyword evidence="4" id="KW-1185">Reference proteome</keyword>
<feature type="signal peptide" evidence="1">
    <location>
        <begin position="1"/>
        <end position="18"/>
    </location>
</feature>
<evidence type="ECO:0000313" key="4">
    <source>
        <dbReference type="Proteomes" id="UP001195769"/>
    </source>
</evidence>
<feature type="chain" id="PRO_5042441213" description="Secreted protein" evidence="1">
    <location>
        <begin position="19"/>
        <end position="76"/>
    </location>
</feature>
<evidence type="ECO:0008006" key="5">
    <source>
        <dbReference type="Google" id="ProtNLM"/>
    </source>
</evidence>
<keyword evidence="1" id="KW-0732">Signal</keyword>
<sequence length="76" mass="7973">MTVMVLILHVTFMDILSCQSSATVQLIGPLGRYGSLSHEQAETHALAASPCDVPSSIMPNNYLGSLGGPGHHGKAR</sequence>
<comment type="caution">
    <text evidence="3">The sequence shown here is derived from an EMBL/GenBank/DDBJ whole genome shotgun (WGS) entry which is preliminary data.</text>
</comment>
<dbReference type="GeneID" id="64656830"/>
<proteinExistence type="predicted"/>
<dbReference type="Proteomes" id="UP001195769">
    <property type="component" value="Unassembled WGS sequence"/>
</dbReference>
<evidence type="ECO:0000256" key="1">
    <source>
        <dbReference type="SAM" id="SignalP"/>
    </source>
</evidence>
<accession>A0AAD4HGD0</accession>
<dbReference type="EMBL" id="JABBWK010000053">
    <property type="protein sequence ID" value="KAG1896625.1"/>
    <property type="molecule type" value="Genomic_DNA"/>
</dbReference>
<evidence type="ECO:0000313" key="2">
    <source>
        <dbReference type="EMBL" id="KAG1895594.1"/>
    </source>
</evidence>
<gene>
    <name evidence="3" type="ORF">F5891DRAFT_1052448</name>
    <name evidence="2" type="ORF">F5891DRAFT_1058143</name>
</gene>
<dbReference type="EMBL" id="JABBWK010000065">
    <property type="protein sequence ID" value="KAG1895594.1"/>
    <property type="molecule type" value="Genomic_DNA"/>
</dbReference>
<dbReference type="RefSeq" id="XP_041222201.1">
    <property type="nucleotide sequence ID" value="XM_041362532.1"/>
</dbReference>
<dbReference type="AlphaFoldDB" id="A0AAD4HGD0"/>
<name>A0AAD4HGD0_9AGAM</name>